<protein>
    <submittedName>
        <fullName evidence="3">Uncharacterized protein</fullName>
    </submittedName>
</protein>
<dbReference type="eggNOG" id="ENOG5030QJD">
    <property type="taxonomic scope" value="Bacteria"/>
</dbReference>
<reference evidence="2 4" key="1">
    <citation type="submission" date="2014-10" db="EMBL/GenBank/DDBJ databases">
        <title>The Complete Genome Sequence for the Shellfish Pathogen Vibrio coralliilyticus RE98 Isolated from a Shellfish Hatchery.</title>
        <authorList>
            <person name="Richards G.P."/>
            <person name="Bono J.L."/>
            <person name="Watson M.A."/>
            <person name="Needleman D.S."/>
        </authorList>
    </citation>
    <scope>NUCLEOTIDE SEQUENCE [LARGE SCALE GENOMIC DNA]</scope>
    <source>
        <strain evidence="2 4">RE98</strain>
    </source>
</reference>
<evidence type="ECO:0000313" key="2">
    <source>
        <dbReference type="EMBL" id="AIW21941.1"/>
    </source>
</evidence>
<keyword evidence="1" id="KW-0472">Membrane</keyword>
<evidence type="ECO:0000313" key="3">
    <source>
        <dbReference type="EMBL" id="NOJ25167.1"/>
    </source>
</evidence>
<dbReference type="EMBL" id="CP009618">
    <property type="protein sequence ID" value="AIW21941.1"/>
    <property type="molecule type" value="Genomic_DNA"/>
</dbReference>
<evidence type="ECO:0000313" key="4">
    <source>
        <dbReference type="Proteomes" id="UP000030081"/>
    </source>
</evidence>
<keyword evidence="1" id="KW-1133">Transmembrane helix</keyword>
<name>A0A0A0T0H9_9VIBR</name>
<dbReference type="Proteomes" id="UP000030081">
    <property type="component" value="Chromosome 2"/>
</dbReference>
<dbReference type="Proteomes" id="UP000576645">
    <property type="component" value="Unassembled WGS sequence"/>
</dbReference>
<keyword evidence="1" id="KW-0812">Transmembrane</keyword>
<keyword evidence="4" id="KW-1185">Reference proteome</keyword>
<evidence type="ECO:0000313" key="5">
    <source>
        <dbReference type="Proteomes" id="UP000576645"/>
    </source>
</evidence>
<evidence type="ECO:0000256" key="1">
    <source>
        <dbReference type="SAM" id="Phobius"/>
    </source>
</evidence>
<dbReference type="KEGG" id="vcy:IX92_23500"/>
<dbReference type="EMBL" id="VTXP01000014">
    <property type="protein sequence ID" value="NOJ25167.1"/>
    <property type="molecule type" value="Genomic_DNA"/>
</dbReference>
<dbReference type="AlphaFoldDB" id="A0A0A0T0H9"/>
<feature type="transmembrane region" description="Helical" evidence="1">
    <location>
        <begin position="12"/>
        <end position="39"/>
    </location>
</feature>
<feature type="transmembrane region" description="Helical" evidence="1">
    <location>
        <begin position="59"/>
        <end position="79"/>
    </location>
</feature>
<dbReference type="OrthoDB" id="5900317at2"/>
<dbReference type="RefSeq" id="WP_019275375.1">
    <property type="nucleotide sequence ID" value="NZ_CM004383.1"/>
</dbReference>
<accession>A0A0A0T0H9</accession>
<gene>
    <name evidence="3" type="ORF">F0238_20810</name>
    <name evidence="2" type="ORF">IX92_23500</name>
</gene>
<reference evidence="3 5" key="2">
    <citation type="submission" date="2019-09" db="EMBL/GenBank/DDBJ databases">
        <title>Draft genome sequencing and comparative genomics of hatchery-associated Vibrios.</title>
        <authorList>
            <person name="Kehlet-Delgado H."/>
            <person name="Mueller R.S."/>
        </authorList>
    </citation>
    <scope>NUCLEOTIDE SEQUENCE [LARGE SCALE GENOMIC DNA]</scope>
    <source>
        <strain evidence="3 5">09-121-3</strain>
    </source>
</reference>
<proteinExistence type="predicted"/>
<organism evidence="3 5">
    <name type="scientific">Vibrio coralliilyticus</name>
    <dbReference type="NCBI Taxonomy" id="190893"/>
    <lineage>
        <taxon>Bacteria</taxon>
        <taxon>Pseudomonadati</taxon>
        <taxon>Pseudomonadota</taxon>
        <taxon>Gammaproteobacteria</taxon>
        <taxon>Vibrionales</taxon>
        <taxon>Vibrionaceae</taxon>
        <taxon>Vibrio</taxon>
    </lineage>
</organism>
<sequence>MQRFIPERWKTILALLMAVIALKQNLFFVWGMFCVFWSWENFRSKEAYFVERIELKKNPILFWIIVLSWLAMGALYFFMDKNIFDFFYRL</sequence>